<proteinExistence type="predicted"/>
<accession>A0A0L0P0U9</accession>
<name>A0A0L0P0U9_CANAR</name>
<evidence type="ECO:0000313" key="1">
    <source>
        <dbReference type="EMBL" id="KND99903.1"/>
    </source>
</evidence>
<reference evidence="2" key="1">
    <citation type="journal article" date="2015" name="BMC Genomics">
        <title>Draft genome of a commonly misdiagnosed multidrug resistant pathogen Candida auris.</title>
        <authorList>
            <person name="Chatterjee S."/>
            <person name="Alampalli S.V."/>
            <person name="Nageshan R.K."/>
            <person name="Chettiar S.T."/>
            <person name="Joshi S."/>
            <person name="Tatu U.S."/>
        </authorList>
    </citation>
    <scope>NUCLEOTIDE SEQUENCE [LARGE SCALE GENOMIC DNA]</scope>
    <source>
        <strain evidence="2">6684</strain>
    </source>
</reference>
<gene>
    <name evidence="1" type="ORF">QG37_03331</name>
</gene>
<comment type="caution">
    <text evidence="1">The sequence shown here is derived from an EMBL/GenBank/DDBJ whole genome shotgun (WGS) entry which is preliminary data.</text>
</comment>
<sequence>MVFIGITPRKNAQCVTAMIFLGIEGFIFERAAKLTFVDTNFFPVTLEMTEQIVWPSEPSMT</sequence>
<dbReference type="VEuPathDB" id="FungiDB:QG37_03331"/>
<dbReference type="AlphaFoldDB" id="A0A0L0P0U9"/>
<dbReference type="Proteomes" id="UP000037122">
    <property type="component" value="Unassembled WGS sequence"/>
</dbReference>
<organism evidence="1 2">
    <name type="scientific">Candidozyma auris</name>
    <name type="common">Yeast</name>
    <name type="synonym">Candida auris</name>
    <dbReference type="NCBI Taxonomy" id="498019"/>
    <lineage>
        <taxon>Eukaryota</taxon>
        <taxon>Fungi</taxon>
        <taxon>Dikarya</taxon>
        <taxon>Ascomycota</taxon>
        <taxon>Saccharomycotina</taxon>
        <taxon>Pichiomycetes</taxon>
        <taxon>Metschnikowiaceae</taxon>
        <taxon>Candidozyma</taxon>
    </lineage>
</organism>
<dbReference type="EMBL" id="LGST01000021">
    <property type="protein sequence ID" value="KND99903.1"/>
    <property type="molecule type" value="Genomic_DNA"/>
</dbReference>
<evidence type="ECO:0000313" key="2">
    <source>
        <dbReference type="Proteomes" id="UP000037122"/>
    </source>
</evidence>
<protein>
    <submittedName>
        <fullName evidence="1">Uncharacterized protein</fullName>
    </submittedName>
</protein>